<dbReference type="KEGG" id="mpf:MPUT_0429"/>
<dbReference type="EMBL" id="CP003021">
    <property type="protein sequence ID" value="AEM68802.1"/>
    <property type="molecule type" value="Genomic_DNA"/>
</dbReference>
<sequence>MSNNKSEVELDFFEPSLAIIITNLDYLLTNLNLNKQDKLNQQLEKILVEFEEIADLDLWDQLANKLEKLESEIVKELLKIKDSSLFNLICAFQISKSLALLLKQNSFIFKGLDSLEQTLKTTNQQDYLDYFKKLVVSKVNEILKENKPIFNNLISSKDEFKKVYQILCDETNFDDLFEGNQLLIEILRTNLDFANQTDLRQLNTLVKIQAYLDFINFWQQTIGLEEN</sequence>
<name>A0A7U4E9F1_MYCPK</name>
<dbReference type="AlphaFoldDB" id="A0A7U4E9F1"/>
<protein>
    <submittedName>
        <fullName evidence="1">Uncharacterized protein</fullName>
    </submittedName>
</protein>
<accession>A0A7U4E9F1</accession>
<organism evidence="1 2">
    <name type="scientific">Mycoplasma putrefaciens (strain ATCC 15718 / NCTC 10155 / C30 KS-1 / KS-1)</name>
    <dbReference type="NCBI Taxonomy" id="743965"/>
    <lineage>
        <taxon>Bacteria</taxon>
        <taxon>Bacillati</taxon>
        <taxon>Mycoplasmatota</taxon>
        <taxon>Mollicutes</taxon>
        <taxon>Mycoplasmataceae</taxon>
        <taxon>Mycoplasma</taxon>
    </lineage>
</organism>
<evidence type="ECO:0000313" key="2">
    <source>
        <dbReference type="Proteomes" id="UP000008907"/>
    </source>
</evidence>
<dbReference type="RefSeq" id="WP_014035158.1">
    <property type="nucleotide sequence ID" value="NC_015946.1"/>
</dbReference>
<proteinExistence type="predicted"/>
<dbReference type="Proteomes" id="UP000008907">
    <property type="component" value="Chromosome"/>
</dbReference>
<reference evidence="1 2" key="1">
    <citation type="journal article" date="2011" name="J. Bacteriol.">
        <title>Genome Sequence of Mycoplasma putrefaciens Type Strain KS1.</title>
        <authorList>
            <person name="Calcutt M.J."/>
            <person name="Foecking M.F."/>
        </authorList>
    </citation>
    <scope>NUCLEOTIDE SEQUENCE [LARGE SCALE GENOMIC DNA]</scope>
    <source>
        <strain evidence="2">ATCC 15718 / NCTC 10155 / C30 KS-1 / KS-1</strain>
    </source>
</reference>
<gene>
    <name evidence="1" type="ordered locus">MPUT_0429</name>
</gene>
<evidence type="ECO:0000313" key="1">
    <source>
        <dbReference type="EMBL" id="AEM68802.1"/>
    </source>
</evidence>